<proteinExistence type="predicted"/>
<reference evidence="1" key="2">
    <citation type="journal article" date="2015" name="Data Brief">
        <title>Shoot transcriptome of the giant reed, Arundo donax.</title>
        <authorList>
            <person name="Barrero R.A."/>
            <person name="Guerrero F.D."/>
            <person name="Moolhuijzen P."/>
            <person name="Goolsby J.A."/>
            <person name="Tidwell J."/>
            <person name="Bellgard S.E."/>
            <person name="Bellgard M.I."/>
        </authorList>
    </citation>
    <scope>NUCLEOTIDE SEQUENCE</scope>
    <source>
        <tissue evidence="1">Shoot tissue taken approximately 20 cm above the soil surface</tissue>
    </source>
</reference>
<dbReference type="AlphaFoldDB" id="A0A0A9DQ30"/>
<sequence>MLEVFLFSTAFYFLFSPRSFFACSKIQSLSSSATPEKFIGFSPPSVMQLSFHHPLCVEPLDECIRCPLVWAPNRRPGSAEQKLEATILSVTSACLQVSLVLSSLSLK</sequence>
<protein>
    <submittedName>
        <fullName evidence="1">Uncharacterized protein</fullName>
    </submittedName>
</protein>
<reference evidence="1" key="1">
    <citation type="submission" date="2014-09" db="EMBL/GenBank/DDBJ databases">
        <authorList>
            <person name="Magalhaes I.L.F."/>
            <person name="Oliveira U."/>
            <person name="Santos F.R."/>
            <person name="Vidigal T.H.D.A."/>
            <person name="Brescovit A.D."/>
            <person name="Santos A.J."/>
        </authorList>
    </citation>
    <scope>NUCLEOTIDE SEQUENCE</scope>
    <source>
        <tissue evidence="1">Shoot tissue taken approximately 20 cm above the soil surface</tissue>
    </source>
</reference>
<evidence type="ECO:0000313" key="1">
    <source>
        <dbReference type="EMBL" id="JAD87760.1"/>
    </source>
</evidence>
<dbReference type="EMBL" id="GBRH01210135">
    <property type="protein sequence ID" value="JAD87760.1"/>
    <property type="molecule type" value="Transcribed_RNA"/>
</dbReference>
<organism evidence="1">
    <name type="scientific">Arundo donax</name>
    <name type="common">Giant reed</name>
    <name type="synonym">Donax arundinaceus</name>
    <dbReference type="NCBI Taxonomy" id="35708"/>
    <lineage>
        <taxon>Eukaryota</taxon>
        <taxon>Viridiplantae</taxon>
        <taxon>Streptophyta</taxon>
        <taxon>Embryophyta</taxon>
        <taxon>Tracheophyta</taxon>
        <taxon>Spermatophyta</taxon>
        <taxon>Magnoliopsida</taxon>
        <taxon>Liliopsida</taxon>
        <taxon>Poales</taxon>
        <taxon>Poaceae</taxon>
        <taxon>PACMAD clade</taxon>
        <taxon>Arundinoideae</taxon>
        <taxon>Arundineae</taxon>
        <taxon>Arundo</taxon>
    </lineage>
</organism>
<name>A0A0A9DQ30_ARUDO</name>
<accession>A0A0A9DQ30</accession>